<keyword evidence="1" id="KW-0378">Hydrolase</keyword>
<protein>
    <submittedName>
        <fullName evidence="1">HAD family hydrolase</fullName>
    </submittedName>
</protein>
<dbReference type="SFLD" id="SFLDS00003">
    <property type="entry name" value="Haloacid_Dehalogenase"/>
    <property type="match status" value="1"/>
</dbReference>
<dbReference type="AlphaFoldDB" id="A0A524RPD3"/>
<dbReference type="PANTHER" id="PTHR42896:SF2">
    <property type="entry name" value="CBBY-LIKE PROTEIN"/>
    <property type="match status" value="1"/>
</dbReference>
<dbReference type="InterPro" id="IPR023214">
    <property type="entry name" value="HAD_sf"/>
</dbReference>
<name>A0A524RPD3_9CHRO</name>
<dbReference type="SFLD" id="SFLDG01129">
    <property type="entry name" value="C1.5:_HAD__Beta-PGM__Phosphata"/>
    <property type="match status" value="1"/>
</dbReference>
<dbReference type="InterPro" id="IPR044999">
    <property type="entry name" value="CbbY-like"/>
</dbReference>
<proteinExistence type="predicted"/>
<dbReference type="Gene3D" id="1.10.150.240">
    <property type="entry name" value="Putative phosphatase, domain 2"/>
    <property type="match status" value="1"/>
</dbReference>
<evidence type="ECO:0000313" key="2">
    <source>
        <dbReference type="Proteomes" id="UP000317990"/>
    </source>
</evidence>
<dbReference type="NCBIfam" id="TIGR01509">
    <property type="entry name" value="HAD-SF-IA-v3"/>
    <property type="match status" value="1"/>
</dbReference>
<dbReference type="PANTHER" id="PTHR42896">
    <property type="entry name" value="XYLULOSE-1,5-BISPHOSPHATE (XUBP) PHOSPHATASE"/>
    <property type="match status" value="1"/>
</dbReference>
<comment type="caution">
    <text evidence="1">The sequence shown here is derived from an EMBL/GenBank/DDBJ whole genome shotgun (WGS) entry which is preliminary data.</text>
</comment>
<sequence length="251" mass="27967">MPLQALFWDVDGTLAETERDGHRPAFNAAFAEAGVPWHWDEATYRQLLRVAGGRERMRAWASQQPSPPQAFLADGTSFLEGLQRLKQQHYRQRLAAGLIQPRPGVLRLMGEAHERGLRQWIVTTSGRDAVEALLSTSLWQAAHWLEQWVCGEDVARKKPDPEAYRQALRRSGLANGSVVALEDSRNGWCAARRAHLRCLVTLSSSSWDDDRSGITPLWDGLGEPQQPARQLRGGAAALPMVTLSYLEGLPD</sequence>
<dbReference type="InterPro" id="IPR036412">
    <property type="entry name" value="HAD-like_sf"/>
</dbReference>
<dbReference type="Proteomes" id="UP000317990">
    <property type="component" value="Unassembled WGS sequence"/>
</dbReference>
<accession>A0A524RPD3</accession>
<reference evidence="1 2" key="1">
    <citation type="journal article" date="2019" name="mSystems">
        <title>Life at home and on the roam: Genomic adaptions reflect the dual lifestyle of an intracellular, facultative symbiont.</title>
        <authorList>
            <person name="Burgsdorf I."/>
        </authorList>
    </citation>
    <scope>NUCLEOTIDE SEQUENCE [LARGE SCALE GENOMIC DNA]</scope>
    <source>
        <strain evidence="1">277cV</strain>
    </source>
</reference>
<dbReference type="Pfam" id="PF00702">
    <property type="entry name" value="Hydrolase"/>
    <property type="match status" value="1"/>
</dbReference>
<evidence type="ECO:0000313" key="1">
    <source>
        <dbReference type="EMBL" id="TGG93687.1"/>
    </source>
</evidence>
<dbReference type="InterPro" id="IPR023198">
    <property type="entry name" value="PGP-like_dom2"/>
</dbReference>
<gene>
    <name evidence="1" type="ORF">ERJ67_03295</name>
</gene>
<dbReference type="InterPro" id="IPR006439">
    <property type="entry name" value="HAD-SF_hydro_IA"/>
</dbReference>
<dbReference type="Gene3D" id="3.40.50.1000">
    <property type="entry name" value="HAD superfamily/HAD-like"/>
    <property type="match status" value="1"/>
</dbReference>
<dbReference type="GO" id="GO:0016787">
    <property type="term" value="F:hydrolase activity"/>
    <property type="evidence" value="ECO:0007669"/>
    <property type="project" value="UniProtKB-KW"/>
</dbReference>
<organism evidence="1 2">
    <name type="scientific">Aphanocapsa feldmannii 277cV</name>
    <dbReference type="NCBI Taxonomy" id="2507553"/>
    <lineage>
        <taxon>Bacteria</taxon>
        <taxon>Bacillati</taxon>
        <taxon>Cyanobacteriota</taxon>
        <taxon>Cyanophyceae</taxon>
        <taxon>Oscillatoriophycideae</taxon>
        <taxon>Chroococcales</taxon>
        <taxon>Microcystaceae</taxon>
        <taxon>Aphanocapsa</taxon>
    </lineage>
</organism>
<dbReference type="SUPFAM" id="SSF56784">
    <property type="entry name" value="HAD-like"/>
    <property type="match status" value="1"/>
</dbReference>
<dbReference type="EMBL" id="SRMO01000050">
    <property type="protein sequence ID" value="TGG93687.1"/>
    <property type="molecule type" value="Genomic_DNA"/>
</dbReference>